<dbReference type="InterPro" id="IPR016142">
    <property type="entry name" value="Citrate_synth-like_lrg_a-sub"/>
</dbReference>
<accession>A0A1X4XX01</accession>
<dbReference type="OrthoDB" id="9800864at2"/>
<gene>
    <name evidence="6" type="ORF">DESAMIL20_1597</name>
</gene>
<evidence type="ECO:0000256" key="4">
    <source>
        <dbReference type="ARBA" id="ARBA00022679"/>
    </source>
</evidence>
<comment type="pathway">
    <text evidence="1">Carbohydrate metabolism; tricarboxylic acid cycle; isocitrate from oxaloacetate: step 1/2.</text>
</comment>
<dbReference type="RefSeq" id="WP_086034291.1">
    <property type="nucleotide sequence ID" value="NZ_MDSU01000018.1"/>
</dbReference>
<name>A0A1X4XX01_9BACT</name>
<dbReference type="Pfam" id="PF00285">
    <property type="entry name" value="Citrate_synt"/>
    <property type="match status" value="1"/>
</dbReference>
<keyword evidence="6" id="KW-0012">Acyltransferase</keyword>
<evidence type="ECO:0000313" key="7">
    <source>
        <dbReference type="Proteomes" id="UP000194141"/>
    </source>
</evidence>
<dbReference type="InterPro" id="IPR036969">
    <property type="entry name" value="Citrate_synthase_sf"/>
</dbReference>
<evidence type="ECO:0000313" key="6">
    <source>
        <dbReference type="EMBL" id="OSS42044.1"/>
    </source>
</evidence>
<sequence>MKFKEKLKEKVEIQREEVTKLLKDYGDVKIGDITIAQVIGGMRGLKVLVTDISYLDPFEGIRYRGYTVDEVLEKLPKPKGAEMPYDEAQFYLLMTGDIPTEEEVREVIDIFKEKRKVPNYVYRVLDSMPREARPDVMLAVAVGTMQQESVFAKAYAENKITKQNAWEYMFEDVLNLLPKIPMIAAYIYRLKYKNNEQIPQNPDLDFGGNFAYMMGIDKPYDDFSRLYFILLSDHESGNVSAHTTHLVASAWADAYYSLAAGINGLSGPLHGGATQEALKWFQELLKKLNKIPTKQELEQFCWDTLNAGQVIPGYGHAVLRKTDPRFVAQLEFGEKHLPDDPLFQLVSLLYEVAPDILTKHGKAKNPWPNCDNITGTIQAYYGVNQYEFYPALFDISRSMGVLSNITWDRGLGYPIERPKSVTIEMLKSISRQDTIKKTWF</sequence>
<dbReference type="PROSITE" id="PS00480">
    <property type="entry name" value="CITRATE_SYNTHASE"/>
    <property type="match status" value="1"/>
</dbReference>
<dbReference type="Proteomes" id="UP000194141">
    <property type="component" value="Unassembled WGS sequence"/>
</dbReference>
<dbReference type="GO" id="GO:0006099">
    <property type="term" value="P:tricarboxylic acid cycle"/>
    <property type="evidence" value="ECO:0007669"/>
    <property type="project" value="UniProtKB-UniPathway"/>
</dbReference>
<dbReference type="InterPro" id="IPR016143">
    <property type="entry name" value="Citrate_synth-like_sm_a-sub"/>
</dbReference>
<dbReference type="PANTHER" id="PTHR11739">
    <property type="entry name" value="CITRATE SYNTHASE"/>
    <property type="match status" value="1"/>
</dbReference>
<dbReference type="UniPathway" id="UPA00223">
    <property type="reaction ID" value="UER00717"/>
</dbReference>
<dbReference type="Gene3D" id="1.10.230.10">
    <property type="entry name" value="Cytochrome P450-Terp, domain 2"/>
    <property type="match status" value="1"/>
</dbReference>
<organism evidence="6 7">
    <name type="scientific">Desulfurella amilsii</name>
    <dbReference type="NCBI Taxonomy" id="1562698"/>
    <lineage>
        <taxon>Bacteria</taxon>
        <taxon>Pseudomonadati</taxon>
        <taxon>Campylobacterota</taxon>
        <taxon>Desulfurellia</taxon>
        <taxon>Desulfurellales</taxon>
        <taxon>Desulfurellaceae</taxon>
        <taxon>Desulfurella</taxon>
    </lineage>
</organism>
<dbReference type="STRING" id="1562698.DESAMIL20_1597"/>
<comment type="caution">
    <text evidence="6">The sequence shown here is derived from an EMBL/GenBank/DDBJ whole genome shotgun (WGS) entry which is preliminary data.</text>
</comment>
<keyword evidence="7" id="KW-1185">Reference proteome</keyword>
<dbReference type="EC" id="2.3.3.16" evidence="3"/>
<evidence type="ECO:0000256" key="2">
    <source>
        <dbReference type="ARBA" id="ARBA00010566"/>
    </source>
</evidence>
<proteinExistence type="inferred from homology"/>
<dbReference type="InterPro" id="IPR019810">
    <property type="entry name" value="Citrate_synthase_AS"/>
</dbReference>
<evidence type="ECO:0000256" key="1">
    <source>
        <dbReference type="ARBA" id="ARBA00004751"/>
    </source>
</evidence>
<dbReference type="EMBL" id="MDSU01000018">
    <property type="protein sequence ID" value="OSS42044.1"/>
    <property type="molecule type" value="Genomic_DNA"/>
</dbReference>
<protein>
    <recommendedName>
        <fullName evidence="3">citrate synthase (unknown stereospecificity)</fullName>
        <ecNumber evidence="3">2.3.3.16</ecNumber>
    </recommendedName>
</protein>
<dbReference type="PANTHER" id="PTHR11739:SF8">
    <property type="entry name" value="CITRATE SYNTHASE, MITOCHONDRIAL"/>
    <property type="match status" value="1"/>
</dbReference>
<dbReference type="NCBIfam" id="NF007128">
    <property type="entry name" value="PRK09569.1"/>
    <property type="match status" value="1"/>
</dbReference>
<dbReference type="PRINTS" id="PR00143">
    <property type="entry name" value="CITRTSNTHASE"/>
</dbReference>
<dbReference type="InterPro" id="IPR002020">
    <property type="entry name" value="Citrate_synthase"/>
</dbReference>
<comment type="similarity">
    <text evidence="2 5">Belongs to the citrate synthase family.</text>
</comment>
<evidence type="ECO:0000256" key="5">
    <source>
        <dbReference type="RuleBase" id="RU003406"/>
    </source>
</evidence>
<dbReference type="GO" id="GO:0036440">
    <property type="term" value="F:citrate synthase activity"/>
    <property type="evidence" value="ECO:0007669"/>
    <property type="project" value="UniProtKB-EC"/>
</dbReference>
<reference evidence="6 7" key="1">
    <citation type="journal article" date="2017" name="Front. Microbiol.">
        <title>Genome Sequence of Desulfurella amilsii Strain TR1 and Comparative Genomics of Desulfurellaceae Family.</title>
        <authorList>
            <person name="Florentino A.P."/>
            <person name="Stams A.J."/>
            <person name="Sanchez-Andrea I."/>
        </authorList>
    </citation>
    <scope>NUCLEOTIDE SEQUENCE [LARGE SCALE GENOMIC DNA]</scope>
    <source>
        <strain evidence="6 7">TR1</strain>
    </source>
</reference>
<dbReference type="AlphaFoldDB" id="A0A1X4XX01"/>
<keyword evidence="4 5" id="KW-0808">Transferase</keyword>
<dbReference type="GO" id="GO:0005975">
    <property type="term" value="P:carbohydrate metabolic process"/>
    <property type="evidence" value="ECO:0007669"/>
    <property type="project" value="TreeGrafter"/>
</dbReference>
<evidence type="ECO:0000256" key="3">
    <source>
        <dbReference type="ARBA" id="ARBA00012972"/>
    </source>
</evidence>
<dbReference type="Gene3D" id="1.10.580.10">
    <property type="entry name" value="Citrate Synthase, domain 1"/>
    <property type="match status" value="1"/>
</dbReference>
<dbReference type="SUPFAM" id="SSF48256">
    <property type="entry name" value="Citrate synthase"/>
    <property type="match status" value="1"/>
</dbReference>